<comment type="caution">
    <text evidence="1">The sequence shown here is derived from an EMBL/GenBank/DDBJ whole genome shotgun (WGS) entry which is preliminary data.</text>
</comment>
<dbReference type="Proteomes" id="UP000315711">
    <property type="component" value="Unassembled WGS sequence"/>
</dbReference>
<dbReference type="EMBL" id="VLKZ01000009">
    <property type="protein sequence ID" value="TWI54552.1"/>
    <property type="molecule type" value="Genomic_DNA"/>
</dbReference>
<gene>
    <name evidence="1" type="ORF">IQ10_03106</name>
</gene>
<accession>A0A562QCR9</accession>
<keyword evidence="2" id="KW-1185">Reference proteome</keyword>
<evidence type="ECO:0000313" key="2">
    <source>
        <dbReference type="Proteomes" id="UP000315711"/>
    </source>
</evidence>
<name>A0A562QCR9_9BACI</name>
<protein>
    <submittedName>
        <fullName evidence="1">Uncharacterized protein</fullName>
    </submittedName>
</protein>
<dbReference type="AlphaFoldDB" id="A0A562QCR9"/>
<evidence type="ECO:0000313" key="1">
    <source>
        <dbReference type="EMBL" id="TWI54552.1"/>
    </source>
</evidence>
<proteinExistence type="predicted"/>
<sequence length="171" mass="19819">MFDPTIFENLKVAFENHVYDLDNLSGEINITNRIDRMELAVMSREFTLQFTLADQQDVLAEIVLGASIKDLAAEILETSDENPGCTLLLRFLMKVEDVATQCKQIKDVVQKIWKPDFPPVQTLSFEYNQEQVVYLDTVEIKFKHKINEDHMGDIPDFLDHVLMTLRELNRV</sequence>
<dbReference type="RefSeq" id="WP_144451336.1">
    <property type="nucleotide sequence ID" value="NZ_VLKZ01000009.1"/>
</dbReference>
<dbReference type="OrthoDB" id="2964978at2"/>
<organism evidence="1 2">
    <name type="scientific">Halalkalibacter nanhaiisediminis</name>
    <dbReference type="NCBI Taxonomy" id="688079"/>
    <lineage>
        <taxon>Bacteria</taxon>
        <taxon>Bacillati</taxon>
        <taxon>Bacillota</taxon>
        <taxon>Bacilli</taxon>
        <taxon>Bacillales</taxon>
        <taxon>Bacillaceae</taxon>
        <taxon>Halalkalibacter</taxon>
    </lineage>
</organism>
<reference evidence="1 2" key="1">
    <citation type="journal article" date="2015" name="Stand. Genomic Sci.">
        <title>Genomic Encyclopedia of Bacterial and Archaeal Type Strains, Phase III: the genomes of soil and plant-associated and newly described type strains.</title>
        <authorList>
            <person name="Whitman W.B."/>
            <person name="Woyke T."/>
            <person name="Klenk H.P."/>
            <person name="Zhou Y."/>
            <person name="Lilburn T.G."/>
            <person name="Beck B.J."/>
            <person name="De Vos P."/>
            <person name="Vandamme P."/>
            <person name="Eisen J.A."/>
            <person name="Garrity G."/>
            <person name="Hugenholtz P."/>
            <person name="Kyrpides N.C."/>
        </authorList>
    </citation>
    <scope>NUCLEOTIDE SEQUENCE [LARGE SCALE GENOMIC DNA]</scope>
    <source>
        <strain evidence="1 2">CGMCC 1.10116</strain>
    </source>
</reference>